<reference evidence="1 2" key="1">
    <citation type="submission" date="2019-02" db="EMBL/GenBank/DDBJ databases">
        <title>Deep-cultivation of Planctomycetes and their phenomic and genomic characterization uncovers novel biology.</title>
        <authorList>
            <person name="Wiegand S."/>
            <person name="Jogler M."/>
            <person name="Boedeker C."/>
            <person name="Pinto D."/>
            <person name="Vollmers J."/>
            <person name="Rivas-Marin E."/>
            <person name="Kohn T."/>
            <person name="Peeters S.H."/>
            <person name="Heuer A."/>
            <person name="Rast P."/>
            <person name="Oberbeckmann S."/>
            <person name="Bunk B."/>
            <person name="Jeske O."/>
            <person name="Meyerdierks A."/>
            <person name="Storesund J.E."/>
            <person name="Kallscheuer N."/>
            <person name="Luecker S."/>
            <person name="Lage O.M."/>
            <person name="Pohl T."/>
            <person name="Merkel B.J."/>
            <person name="Hornburger P."/>
            <person name="Mueller R.-W."/>
            <person name="Bruemmer F."/>
            <person name="Labrenz M."/>
            <person name="Spormann A.M."/>
            <person name="Op den Camp H."/>
            <person name="Overmann J."/>
            <person name="Amann R."/>
            <person name="Jetten M.S.M."/>
            <person name="Mascher T."/>
            <person name="Medema M.H."/>
            <person name="Devos D.P."/>
            <person name="Kaster A.-K."/>
            <person name="Ovreas L."/>
            <person name="Rohde M."/>
            <person name="Galperin M.Y."/>
            <person name="Jogler C."/>
        </authorList>
    </citation>
    <scope>NUCLEOTIDE SEQUENCE [LARGE SCALE GENOMIC DNA]</scope>
    <source>
        <strain evidence="1 2">Mal4</strain>
    </source>
</reference>
<dbReference type="OrthoDB" id="290892at2"/>
<keyword evidence="2" id="KW-1185">Reference proteome</keyword>
<protein>
    <submittedName>
        <fullName evidence="1">Uncharacterized protein</fullName>
    </submittedName>
</protein>
<name>A0A517Z5N2_9PLAN</name>
<sequence length="270" mass="30364">MGLDLRDVAEFSAVCAVHGSHVVAAGQPVGDAWLERYLDACSRRARMWHQAHQECTQTSDAAPVDAAPRHMPIVHLADEILVTEVLTRTWTGVMAELARKASQPDVESAAWHGYMLHLKAKQTVLADLLYQTVLPVGVMLRVNRLRRRLEKWSDMFVSQVAGEHVARELAFETHRVDEFRDEQVTWRTGHRSKELLVASVRQAVPADTRVVPERAEVHRELMSLQVALFPADAFSGTGLLKSPHQAAIERGSRMNDRLDDAAVSRRARRF</sequence>
<organism evidence="1 2">
    <name type="scientific">Maioricimonas rarisocia</name>
    <dbReference type="NCBI Taxonomy" id="2528026"/>
    <lineage>
        <taxon>Bacteria</taxon>
        <taxon>Pseudomonadati</taxon>
        <taxon>Planctomycetota</taxon>
        <taxon>Planctomycetia</taxon>
        <taxon>Planctomycetales</taxon>
        <taxon>Planctomycetaceae</taxon>
        <taxon>Maioricimonas</taxon>
    </lineage>
</organism>
<proteinExistence type="predicted"/>
<dbReference type="EMBL" id="CP036275">
    <property type="protein sequence ID" value="QDU37786.1"/>
    <property type="molecule type" value="Genomic_DNA"/>
</dbReference>
<dbReference type="KEGG" id="mri:Mal4_21030"/>
<accession>A0A517Z5N2</accession>
<gene>
    <name evidence="1" type="ORF">Mal4_21030</name>
</gene>
<evidence type="ECO:0000313" key="1">
    <source>
        <dbReference type="EMBL" id="QDU37786.1"/>
    </source>
</evidence>
<dbReference type="AlphaFoldDB" id="A0A517Z5N2"/>
<dbReference type="Proteomes" id="UP000320496">
    <property type="component" value="Chromosome"/>
</dbReference>
<dbReference type="RefSeq" id="WP_145368987.1">
    <property type="nucleotide sequence ID" value="NZ_CP036275.1"/>
</dbReference>
<evidence type="ECO:0000313" key="2">
    <source>
        <dbReference type="Proteomes" id="UP000320496"/>
    </source>
</evidence>